<dbReference type="InterPro" id="IPR032466">
    <property type="entry name" value="Metal_Hydrolase"/>
</dbReference>
<protein>
    <submittedName>
        <fullName evidence="4">Ethylammeline chlorohydrolase</fullName>
    </submittedName>
</protein>
<reference evidence="4 5" key="1">
    <citation type="journal article" date="2014" name="Int. J. Syst. Evol. Microbiol.">
        <title>Complete genome sequence of Corynebacterium casei LMG S-19264T (=DSM 44701T), isolated from a smear-ripened cheese.</title>
        <authorList>
            <consortium name="US DOE Joint Genome Institute (JGI-PGF)"/>
            <person name="Walter F."/>
            <person name="Albersmeier A."/>
            <person name="Kalinowski J."/>
            <person name="Ruckert C."/>
        </authorList>
    </citation>
    <scope>NUCLEOTIDE SEQUENCE [LARGE SCALE GENOMIC DNA]</scope>
    <source>
        <strain evidence="4 5">CGMCC 1.16330</strain>
    </source>
</reference>
<dbReference type="SUPFAM" id="SSF51338">
    <property type="entry name" value="Composite domain of metallo-dependent hydrolases"/>
    <property type="match status" value="2"/>
</dbReference>
<dbReference type="RefSeq" id="WP_188901069.1">
    <property type="nucleotide sequence ID" value="NZ_BMKS01000007.1"/>
</dbReference>
<evidence type="ECO:0000256" key="1">
    <source>
        <dbReference type="ARBA" id="ARBA00006745"/>
    </source>
</evidence>
<dbReference type="EMBL" id="BMKS01000007">
    <property type="protein sequence ID" value="GGG37930.1"/>
    <property type="molecule type" value="Genomic_DNA"/>
</dbReference>
<dbReference type="Pfam" id="PF01979">
    <property type="entry name" value="Amidohydro_1"/>
    <property type="match status" value="1"/>
</dbReference>
<dbReference type="SUPFAM" id="SSF51556">
    <property type="entry name" value="Metallo-dependent hydrolases"/>
    <property type="match status" value="1"/>
</dbReference>
<accession>A0A8J3EBK2</accession>
<dbReference type="Gene3D" id="2.30.40.10">
    <property type="entry name" value="Urease, subunit C, domain 1"/>
    <property type="match status" value="1"/>
</dbReference>
<dbReference type="InterPro" id="IPR011059">
    <property type="entry name" value="Metal-dep_hydrolase_composite"/>
</dbReference>
<organism evidence="4 5">
    <name type="scientific">Caldovatus sediminis</name>
    <dbReference type="NCBI Taxonomy" id="2041189"/>
    <lineage>
        <taxon>Bacteria</taxon>
        <taxon>Pseudomonadati</taxon>
        <taxon>Pseudomonadota</taxon>
        <taxon>Alphaproteobacteria</taxon>
        <taxon>Acetobacterales</taxon>
        <taxon>Roseomonadaceae</taxon>
        <taxon>Caldovatus</taxon>
    </lineage>
</organism>
<dbReference type="InterPro" id="IPR050287">
    <property type="entry name" value="MTA/SAH_deaminase"/>
</dbReference>
<gene>
    <name evidence="4" type="ORF">GCM10010964_27210</name>
</gene>
<comment type="similarity">
    <text evidence="1">Belongs to the metallo-dependent hydrolases superfamily. ATZ/TRZ family.</text>
</comment>
<dbReference type="PANTHER" id="PTHR43794:SF11">
    <property type="entry name" value="AMIDOHYDROLASE-RELATED DOMAIN-CONTAINING PROTEIN"/>
    <property type="match status" value="1"/>
</dbReference>
<proteinExistence type="inferred from homology"/>
<dbReference type="PANTHER" id="PTHR43794">
    <property type="entry name" value="AMINOHYDROLASE SSNA-RELATED"/>
    <property type="match status" value="1"/>
</dbReference>
<evidence type="ECO:0000256" key="2">
    <source>
        <dbReference type="ARBA" id="ARBA00022801"/>
    </source>
</evidence>
<evidence type="ECO:0000313" key="5">
    <source>
        <dbReference type="Proteomes" id="UP000597507"/>
    </source>
</evidence>
<name>A0A8J3EBK2_9PROT</name>
<comment type="caution">
    <text evidence="4">The sequence shown here is derived from an EMBL/GenBank/DDBJ whole genome shotgun (WGS) entry which is preliminary data.</text>
</comment>
<evidence type="ECO:0000259" key="3">
    <source>
        <dbReference type="Pfam" id="PF01979"/>
    </source>
</evidence>
<keyword evidence="5" id="KW-1185">Reference proteome</keyword>
<dbReference type="AlphaFoldDB" id="A0A8J3EBK2"/>
<dbReference type="Gene3D" id="3.20.20.140">
    <property type="entry name" value="Metal-dependent hydrolases"/>
    <property type="match status" value="1"/>
</dbReference>
<feature type="domain" description="Amidohydrolase-related" evidence="3">
    <location>
        <begin position="60"/>
        <end position="430"/>
    </location>
</feature>
<sequence length="480" mass="52514">MTDVTLVRNARFAIAWDAQTQQHVYRTGLDVAFAGGAITHVGPAYAGPAPARVIEGGDLMVMPGLVNLHAHPSSEPLNKGMWDEVGSRGLYNTSLYEYLAVLRPDAEGIRACYGVALAELLLSGVTTLCDLSMPSEGWLDILAASGLRVCVAPMFRSGRWFTRNGHRVEYEWDEKAGRAAFEAAMRELDKAAQHPSGRLSGMVAPAQIDTCTPELLRESYAEAERRRLPFQVHTAQSLAEFHEMTRRHGMTPVGWMKHLGILGPRSILGHAIFLDHHPWTHWPDAGTDLRLLAEAGATVAHCPTVFARRGIALDHFGRYRRAGVNMGIGTDVYPHNMLDEMRLVSYVARVVAGNPRETMVADIFAAATVGGARALGREDIGRLAPGCKADLVLVDCAHPMMRPCRDPLRSLVYSASERAVRHVFVDGTQVVRDGRVLTIDHAAAAAALEEAQRRALERIPELDWAGRTADRIAPPALPWA</sequence>
<evidence type="ECO:0000313" key="4">
    <source>
        <dbReference type="EMBL" id="GGG37930.1"/>
    </source>
</evidence>
<dbReference type="Proteomes" id="UP000597507">
    <property type="component" value="Unassembled WGS sequence"/>
</dbReference>
<dbReference type="InterPro" id="IPR006680">
    <property type="entry name" value="Amidohydro-rel"/>
</dbReference>
<dbReference type="GO" id="GO:0016810">
    <property type="term" value="F:hydrolase activity, acting on carbon-nitrogen (but not peptide) bonds"/>
    <property type="evidence" value="ECO:0007669"/>
    <property type="project" value="InterPro"/>
</dbReference>
<keyword evidence="2" id="KW-0378">Hydrolase</keyword>